<dbReference type="AlphaFoldDB" id="A0A2P2PXY9"/>
<name>A0A2P2PXY9_RHIMU</name>
<proteinExistence type="predicted"/>
<reference evidence="1" key="1">
    <citation type="submission" date="2018-02" db="EMBL/GenBank/DDBJ databases">
        <title>Rhizophora mucronata_Transcriptome.</title>
        <authorList>
            <person name="Meera S.P."/>
            <person name="Sreeshan A."/>
            <person name="Augustine A."/>
        </authorList>
    </citation>
    <scope>NUCLEOTIDE SEQUENCE</scope>
    <source>
        <tissue evidence="1">Leaf</tissue>
    </source>
</reference>
<protein>
    <submittedName>
        <fullName evidence="1">Uncharacterized protein</fullName>
    </submittedName>
</protein>
<organism evidence="1">
    <name type="scientific">Rhizophora mucronata</name>
    <name type="common">Asiatic mangrove</name>
    <dbReference type="NCBI Taxonomy" id="61149"/>
    <lineage>
        <taxon>Eukaryota</taxon>
        <taxon>Viridiplantae</taxon>
        <taxon>Streptophyta</taxon>
        <taxon>Embryophyta</taxon>
        <taxon>Tracheophyta</taxon>
        <taxon>Spermatophyta</taxon>
        <taxon>Magnoliopsida</taxon>
        <taxon>eudicotyledons</taxon>
        <taxon>Gunneridae</taxon>
        <taxon>Pentapetalae</taxon>
        <taxon>rosids</taxon>
        <taxon>fabids</taxon>
        <taxon>Malpighiales</taxon>
        <taxon>Rhizophoraceae</taxon>
        <taxon>Rhizophora</taxon>
    </lineage>
</organism>
<dbReference type="EMBL" id="GGEC01079143">
    <property type="protein sequence ID" value="MBX59627.1"/>
    <property type="molecule type" value="Transcribed_RNA"/>
</dbReference>
<accession>A0A2P2PXY9</accession>
<evidence type="ECO:0000313" key="1">
    <source>
        <dbReference type="EMBL" id="MBX59627.1"/>
    </source>
</evidence>
<sequence length="22" mass="2743">MSINQGWLYNHFLVLMAHKNYY</sequence>